<dbReference type="GO" id="GO:0016301">
    <property type="term" value="F:kinase activity"/>
    <property type="evidence" value="ECO:0007669"/>
    <property type="project" value="UniProtKB-KW"/>
</dbReference>
<dbReference type="AlphaFoldDB" id="A0A0G1BZZ9"/>
<sequence>MKKFDVVSIGSALKDIFILNKDMSCGGTKVCHPFNPEVWGDKIKIKKMYFDIGGGGTNTAATFGNLGLKTALLARVGNDLTGKEIIETMKRFRVNTNLITIGKKEETGYSVIFLDKNGERTALVFRGASDFSDFSPKNTTELRGVWFFVTSLNANIKLLDKIFTVARKHKTKIAWNPGNAELDLSKSKLKYFLQNTDVLFLNLNEAKKLTVEKNKNLKNIFYRLAELSPKAVMVVTDGKNGAWAKNGTAIVWADILDKKMVNATGAGDAFGSGFVSGLILYQGDIKKSLQLAMLNSNSVVTQMGAKHGILKKPPTTKELGKIKIKSVV</sequence>
<dbReference type="PANTHER" id="PTHR10584:SF166">
    <property type="entry name" value="RIBOKINASE"/>
    <property type="match status" value="1"/>
</dbReference>
<evidence type="ECO:0000313" key="5">
    <source>
        <dbReference type="Proteomes" id="UP000034516"/>
    </source>
</evidence>
<dbReference type="InterPro" id="IPR029056">
    <property type="entry name" value="Ribokinase-like"/>
</dbReference>
<dbReference type="Pfam" id="PF00294">
    <property type="entry name" value="PfkB"/>
    <property type="match status" value="1"/>
</dbReference>
<proteinExistence type="predicted"/>
<feature type="domain" description="Carbohydrate kinase PfkB" evidence="3">
    <location>
        <begin position="40"/>
        <end position="308"/>
    </location>
</feature>
<dbReference type="InterPro" id="IPR002173">
    <property type="entry name" value="Carboh/pur_kinase_PfkB_CS"/>
</dbReference>
<evidence type="ECO:0000256" key="2">
    <source>
        <dbReference type="ARBA" id="ARBA00022777"/>
    </source>
</evidence>
<name>A0A0G1BZZ9_9BACT</name>
<protein>
    <submittedName>
        <fullName evidence="4">PfkB family kinase, nonfunctional</fullName>
    </submittedName>
</protein>
<evidence type="ECO:0000313" key="4">
    <source>
        <dbReference type="EMBL" id="KKS42988.1"/>
    </source>
</evidence>
<reference evidence="4 5" key="1">
    <citation type="journal article" date="2015" name="Nature">
        <title>rRNA introns, odd ribosomes, and small enigmatic genomes across a large radiation of phyla.</title>
        <authorList>
            <person name="Brown C.T."/>
            <person name="Hug L.A."/>
            <person name="Thomas B.C."/>
            <person name="Sharon I."/>
            <person name="Castelle C.J."/>
            <person name="Singh A."/>
            <person name="Wilkins M.J."/>
            <person name="Williams K.H."/>
            <person name="Banfield J.F."/>
        </authorList>
    </citation>
    <scope>NUCLEOTIDE SEQUENCE [LARGE SCALE GENOMIC DNA]</scope>
</reference>
<evidence type="ECO:0000259" key="3">
    <source>
        <dbReference type="Pfam" id="PF00294"/>
    </source>
</evidence>
<dbReference type="Proteomes" id="UP000034516">
    <property type="component" value="Unassembled WGS sequence"/>
</dbReference>
<organism evidence="4 5">
    <name type="scientific">Candidatus Kuenenbacteria bacterium GW2011_GWA2_42_15</name>
    <dbReference type="NCBI Taxonomy" id="1618677"/>
    <lineage>
        <taxon>Bacteria</taxon>
        <taxon>Candidatus Kueneniibacteriota</taxon>
    </lineage>
</organism>
<accession>A0A0G1BZZ9</accession>
<keyword evidence="1" id="KW-0808">Transferase</keyword>
<dbReference type="SUPFAM" id="SSF53613">
    <property type="entry name" value="Ribokinase-like"/>
    <property type="match status" value="1"/>
</dbReference>
<dbReference type="InterPro" id="IPR011611">
    <property type="entry name" value="PfkB_dom"/>
</dbReference>
<dbReference type="EMBL" id="LCCW01000005">
    <property type="protein sequence ID" value="KKS42988.1"/>
    <property type="molecule type" value="Genomic_DNA"/>
</dbReference>
<gene>
    <name evidence="4" type="ORF">UV02_C0005G0019</name>
</gene>
<comment type="caution">
    <text evidence="4">The sequence shown here is derived from an EMBL/GenBank/DDBJ whole genome shotgun (WGS) entry which is preliminary data.</text>
</comment>
<dbReference type="PROSITE" id="PS00583">
    <property type="entry name" value="PFKB_KINASES_1"/>
    <property type="match status" value="1"/>
</dbReference>
<dbReference type="Gene3D" id="3.40.1190.20">
    <property type="match status" value="1"/>
</dbReference>
<evidence type="ECO:0000256" key="1">
    <source>
        <dbReference type="ARBA" id="ARBA00022679"/>
    </source>
</evidence>
<dbReference type="PANTHER" id="PTHR10584">
    <property type="entry name" value="SUGAR KINASE"/>
    <property type="match status" value="1"/>
</dbReference>
<keyword evidence="2 4" id="KW-0418">Kinase</keyword>